<protein>
    <submittedName>
        <fullName evidence="1">Uncharacterized protein</fullName>
    </submittedName>
</protein>
<gene>
    <name evidence="1" type="ORF">DSO57_1039148</name>
</gene>
<name>A0ACC2RD70_9FUNG</name>
<organism evidence="1 2">
    <name type="scientific">Entomophthora muscae</name>
    <dbReference type="NCBI Taxonomy" id="34485"/>
    <lineage>
        <taxon>Eukaryota</taxon>
        <taxon>Fungi</taxon>
        <taxon>Fungi incertae sedis</taxon>
        <taxon>Zoopagomycota</taxon>
        <taxon>Entomophthoromycotina</taxon>
        <taxon>Entomophthoromycetes</taxon>
        <taxon>Entomophthorales</taxon>
        <taxon>Entomophthoraceae</taxon>
        <taxon>Entomophthora</taxon>
    </lineage>
</organism>
<sequence length="81" mass="9057">MFDKLSSPGKRKRKKCWIDPGRQYATQTTIAILGMPQPSSNVWPASASQLHCNPISIQGDSLSSQKDMSLTTDMFLIKIHH</sequence>
<evidence type="ECO:0000313" key="1">
    <source>
        <dbReference type="EMBL" id="KAJ9048017.1"/>
    </source>
</evidence>
<dbReference type="EMBL" id="QTSX02007695">
    <property type="protein sequence ID" value="KAJ9048017.1"/>
    <property type="molecule type" value="Genomic_DNA"/>
</dbReference>
<accession>A0ACC2RD70</accession>
<reference evidence="1" key="1">
    <citation type="submission" date="2022-04" db="EMBL/GenBank/DDBJ databases">
        <title>Genome of the entomopathogenic fungus Entomophthora muscae.</title>
        <authorList>
            <person name="Elya C."/>
            <person name="Lovett B.R."/>
            <person name="Lee E."/>
            <person name="Macias A.M."/>
            <person name="Hajek A.E."/>
            <person name="De Bivort B.L."/>
            <person name="Kasson M.T."/>
            <person name="De Fine Licht H.H."/>
            <person name="Stajich J.E."/>
        </authorList>
    </citation>
    <scope>NUCLEOTIDE SEQUENCE</scope>
    <source>
        <strain evidence="1">Berkeley</strain>
    </source>
</reference>
<evidence type="ECO:0000313" key="2">
    <source>
        <dbReference type="Proteomes" id="UP001165960"/>
    </source>
</evidence>
<proteinExistence type="predicted"/>
<comment type="caution">
    <text evidence="1">The sequence shown here is derived from an EMBL/GenBank/DDBJ whole genome shotgun (WGS) entry which is preliminary data.</text>
</comment>
<keyword evidence="2" id="KW-1185">Reference proteome</keyword>
<dbReference type="Proteomes" id="UP001165960">
    <property type="component" value="Unassembled WGS sequence"/>
</dbReference>